<name>A0AAF0ESE1_9BASI</name>
<sequence>MEPTTRSVPGRAGVDEWQAATLYVVEHEGMMQLELQNGDSHVLWNDADDVDDHAAAAVSPQLAAESKDSPLEAIHAVAVGQPVFSSPVASRGPSSPVLLHAEPEERIRLRNGTAGRAIVLTEAPRAESLYVTLERTMSLSRSIAMQGDADEEWTLPIERREGETPLALSRRLYAASKSDPFLAGRTASILASGASSLLRDALDCYIERFHFDESPVDMALRGLLALEHLPAESQQIDRIISAFARRYSACNPGVLTTDQTYMLSFALLMLHTATFNRNVKGRMTRAEFVAIAGSSGLEKDLLEYYYDNTTLIEFSYARSNGESSESHGAFSVAPESGSEKAALYKLIATGRVHELRLRIAALESLDSPFVCAPSKKSAECVRQSFVNGHPLELRVSQKPPRRALWRTRAAADEHTLLVRVSRLGIVRRRESQPARSLVSNTAPRWKAYGLVVTGSALLWFRDTSVVEALRDRLDVGSGSLSLRADDVTPLDDALCVQETSDVHALRIRAQQRWHIVQAMDGSDADWMETINYVASLCNCGLAWDDAACLAGLGSATARVLPHRAHPAPLARVDNPRLSESSAPLTRPRARHRYSASLPDVRTVRQKVSAPSLAALNGDTRMLLTAALHGVNYHIANNTQREAQLNVRLGRELSLMRHLCLITPLQKSTRDHFEALARQVHRGLRATQYEYAYVECRLSALRVEHAELQEQLQLYT</sequence>
<dbReference type="InterPro" id="IPR011993">
    <property type="entry name" value="PH-like_dom_sf"/>
</dbReference>
<dbReference type="AlphaFoldDB" id="A0AAF0ESE1"/>
<dbReference type="Gene3D" id="1.10.1000.11">
    <property type="entry name" value="Arf Nucleotide-binding Site Opener,domain 2"/>
    <property type="match status" value="1"/>
</dbReference>
<dbReference type="Proteomes" id="UP001219933">
    <property type="component" value="Chromosome 1"/>
</dbReference>
<proteinExistence type="predicted"/>
<dbReference type="PANTHER" id="PTHR10663">
    <property type="entry name" value="GUANYL-NUCLEOTIDE EXCHANGE FACTOR"/>
    <property type="match status" value="1"/>
</dbReference>
<dbReference type="PROSITE" id="PS50190">
    <property type="entry name" value="SEC7"/>
    <property type="match status" value="1"/>
</dbReference>
<dbReference type="EMBL" id="CP119877">
    <property type="protein sequence ID" value="WFD33949.1"/>
    <property type="molecule type" value="Genomic_DNA"/>
</dbReference>
<dbReference type="Pfam" id="PF01369">
    <property type="entry name" value="Sec7"/>
    <property type="match status" value="1"/>
</dbReference>
<reference evidence="2" key="1">
    <citation type="submission" date="2023-03" db="EMBL/GenBank/DDBJ databases">
        <title>Mating type loci evolution in Malassezia.</title>
        <authorList>
            <person name="Coelho M.A."/>
        </authorList>
    </citation>
    <scope>NUCLEOTIDE SEQUENCE</scope>
    <source>
        <strain evidence="2">CBS 11721</strain>
    </source>
</reference>
<dbReference type="InterPro" id="IPR000904">
    <property type="entry name" value="Sec7_dom"/>
</dbReference>
<dbReference type="InterPro" id="IPR035999">
    <property type="entry name" value="Sec7_dom_sf"/>
</dbReference>
<keyword evidence="3" id="KW-1185">Reference proteome</keyword>
<dbReference type="GO" id="GO:0005085">
    <property type="term" value="F:guanyl-nucleotide exchange factor activity"/>
    <property type="evidence" value="ECO:0007669"/>
    <property type="project" value="InterPro"/>
</dbReference>
<dbReference type="SMART" id="SM00222">
    <property type="entry name" value="Sec7"/>
    <property type="match status" value="1"/>
</dbReference>
<dbReference type="PANTHER" id="PTHR10663:SF405">
    <property type="entry name" value="ARF GUANINE NUCLEOTIDE EXCHANGE FACTOR SYT1"/>
    <property type="match status" value="1"/>
</dbReference>
<protein>
    <recommendedName>
        <fullName evidence="1">SEC7 domain-containing protein</fullName>
    </recommendedName>
</protein>
<dbReference type="InterPro" id="IPR023394">
    <property type="entry name" value="Sec7_C_sf"/>
</dbReference>
<evidence type="ECO:0000313" key="3">
    <source>
        <dbReference type="Proteomes" id="UP001219933"/>
    </source>
</evidence>
<dbReference type="SUPFAM" id="SSF48425">
    <property type="entry name" value="Sec7 domain"/>
    <property type="match status" value="1"/>
</dbReference>
<dbReference type="GO" id="GO:0032012">
    <property type="term" value="P:regulation of ARF protein signal transduction"/>
    <property type="evidence" value="ECO:0007669"/>
    <property type="project" value="InterPro"/>
</dbReference>
<accession>A0AAF0ESE1</accession>
<dbReference type="Gene3D" id="2.30.29.30">
    <property type="entry name" value="Pleckstrin-homology domain (PH domain)/Phosphotyrosine-binding domain (PTB)"/>
    <property type="match status" value="1"/>
</dbReference>
<feature type="domain" description="SEC7" evidence="1">
    <location>
        <begin position="157"/>
        <end position="308"/>
    </location>
</feature>
<gene>
    <name evidence="2" type="ORF">MCUN1_000777</name>
</gene>
<evidence type="ECO:0000313" key="2">
    <source>
        <dbReference type="EMBL" id="WFD33949.1"/>
    </source>
</evidence>
<organism evidence="2 3">
    <name type="scientific">Malassezia cuniculi</name>
    <dbReference type="NCBI Taxonomy" id="948313"/>
    <lineage>
        <taxon>Eukaryota</taxon>
        <taxon>Fungi</taxon>
        <taxon>Dikarya</taxon>
        <taxon>Basidiomycota</taxon>
        <taxon>Ustilaginomycotina</taxon>
        <taxon>Malasseziomycetes</taxon>
        <taxon>Malasseziales</taxon>
        <taxon>Malasseziaceae</taxon>
        <taxon>Malassezia</taxon>
    </lineage>
</organism>
<evidence type="ECO:0000259" key="1">
    <source>
        <dbReference type="PROSITE" id="PS50190"/>
    </source>
</evidence>